<evidence type="ECO:0000313" key="2">
    <source>
        <dbReference type="Proteomes" id="UP000238479"/>
    </source>
</evidence>
<organism evidence="1 2">
    <name type="scientific">Rosa chinensis</name>
    <name type="common">China rose</name>
    <dbReference type="NCBI Taxonomy" id="74649"/>
    <lineage>
        <taxon>Eukaryota</taxon>
        <taxon>Viridiplantae</taxon>
        <taxon>Streptophyta</taxon>
        <taxon>Embryophyta</taxon>
        <taxon>Tracheophyta</taxon>
        <taxon>Spermatophyta</taxon>
        <taxon>Magnoliopsida</taxon>
        <taxon>eudicotyledons</taxon>
        <taxon>Gunneridae</taxon>
        <taxon>Pentapetalae</taxon>
        <taxon>rosids</taxon>
        <taxon>fabids</taxon>
        <taxon>Rosales</taxon>
        <taxon>Rosaceae</taxon>
        <taxon>Rosoideae</taxon>
        <taxon>Rosoideae incertae sedis</taxon>
        <taxon>Rosa</taxon>
    </lineage>
</organism>
<dbReference type="GO" id="GO:0004565">
    <property type="term" value="F:beta-galactosidase activity"/>
    <property type="evidence" value="ECO:0007669"/>
    <property type="project" value="UniProtKB-EC"/>
</dbReference>
<protein>
    <submittedName>
        <fullName evidence="1">Putative beta-galactosidase</fullName>
        <ecNumber evidence="1">3.2.1.23</ecNumber>
    </submittedName>
</protein>
<accession>A0A2P6SE51</accession>
<reference evidence="1 2" key="1">
    <citation type="journal article" date="2018" name="Nat. Genet.">
        <title>The Rosa genome provides new insights in the design of modern roses.</title>
        <authorList>
            <person name="Bendahmane M."/>
        </authorList>
    </citation>
    <scope>NUCLEOTIDE SEQUENCE [LARGE SCALE GENOMIC DNA]</scope>
    <source>
        <strain evidence="2">cv. Old Blush</strain>
    </source>
</reference>
<keyword evidence="2" id="KW-1185">Reference proteome</keyword>
<gene>
    <name evidence="1" type="ORF">RchiOBHm_Chr1g0343011</name>
</gene>
<name>A0A2P6SE51_ROSCH</name>
<proteinExistence type="predicted"/>
<dbReference type="AlphaFoldDB" id="A0A2P6SE51"/>
<dbReference type="Proteomes" id="UP000238479">
    <property type="component" value="Chromosome 1"/>
</dbReference>
<dbReference type="EC" id="3.2.1.23" evidence="1"/>
<comment type="caution">
    <text evidence="1">The sequence shown here is derived from an EMBL/GenBank/DDBJ whole genome shotgun (WGS) entry which is preliminary data.</text>
</comment>
<sequence>MEYEIGAPGKAYTDWAAQMVVGLNTSFPWILCKQDDAPDPVINA</sequence>
<dbReference type="EMBL" id="PDCK01000039">
    <property type="protein sequence ID" value="PRQ56959.1"/>
    <property type="molecule type" value="Genomic_DNA"/>
</dbReference>
<keyword evidence="1" id="KW-0326">Glycosidase</keyword>
<keyword evidence="1" id="KW-0378">Hydrolase</keyword>
<dbReference type="Gramene" id="PRQ56959">
    <property type="protein sequence ID" value="PRQ56959"/>
    <property type="gene ID" value="RchiOBHm_Chr1g0343011"/>
</dbReference>
<evidence type="ECO:0000313" key="1">
    <source>
        <dbReference type="EMBL" id="PRQ56959.1"/>
    </source>
</evidence>
<dbReference type="STRING" id="74649.A0A2P6SE51"/>